<reference evidence="6" key="1">
    <citation type="submission" date="2020-02" db="EMBL/GenBank/DDBJ databases">
        <authorList>
            <person name="Enbody D E."/>
            <person name="Pettersson E M."/>
        </authorList>
    </citation>
    <scope>NUCLEOTIDE SEQUENCE [LARGE SCALE GENOMIC DNA]</scope>
</reference>
<name>A0A8U8BKB3_GEOPR</name>
<dbReference type="InterPro" id="IPR013106">
    <property type="entry name" value="Ig_V-set"/>
</dbReference>
<keyword evidence="7" id="KW-1185">Reference proteome</keyword>
<evidence type="ECO:0000256" key="2">
    <source>
        <dbReference type="ARBA" id="ARBA00023136"/>
    </source>
</evidence>
<dbReference type="InterPro" id="IPR013098">
    <property type="entry name" value="Ig_I-set"/>
</dbReference>
<dbReference type="GO" id="GO:0050839">
    <property type="term" value="F:cell adhesion molecule binding"/>
    <property type="evidence" value="ECO:0007669"/>
    <property type="project" value="TreeGrafter"/>
</dbReference>
<dbReference type="GO" id="GO:0098609">
    <property type="term" value="P:cell-cell adhesion"/>
    <property type="evidence" value="ECO:0007669"/>
    <property type="project" value="TreeGrafter"/>
</dbReference>
<dbReference type="GO" id="GO:0007416">
    <property type="term" value="P:synapse assembly"/>
    <property type="evidence" value="ECO:0007669"/>
    <property type="project" value="TreeGrafter"/>
</dbReference>
<keyword evidence="2" id="KW-0472">Membrane</keyword>
<dbReference type="Pfam" id="PF07679">
    <property type="entry name" value="I-set"/>
    <property type="match status" value="1"/>
</dbReference>
<evidence type="ECO:0000256" key="3">
    <source>
        <dbReference type="ARBA" id="ARBA00023157"/>
    </source>
</evidence>
<dbReference type="PANTHER" id="PTHR11640">
    <property type="entry name" value="NEPHRIN"/>
    <property type="match status" value="1"/>
</dbReference>
<dbReference type="SMART" id="SM00409">
    <property type="entry name" value="IG"/>
    <property type="match status" value="2"/>
</dbReference>
<comment type="subcellular location">
    <subcellularLocation>
        <location evidence="1">Membrane</location>
        <topology evidence="1">Single-pass type I membrane protein</topology>
    </subcellularLocation>
</comment>
<proteinExistence type="predicted"/>
<dbReference type="SMART" id="SM00408">
    <property type="entry name" value="IGc2"/>
    <property type="match status" value="2"/>
</dbReference>
<dbReference type="Pfam" id="PF07686">
    <property type="entry name" value="V-set"/>
    <property type="match status" value="1"/>
</dbReference>
<gene>
    <name evidence="6" type="primary">VSIG10</name>
</gene>
<dbReference type="GO" id="GO:0005886">
    <property type="term" value="C:plasma membrane"/>
    <property type="evidence" value="ECO:0007669"/>
    <property type="project" value="TreeGrafter"/>
</dbReference>
<reference evidence="6" key="3">
    <citation type="submission" date="2025-09" db="UniProtKB">
        <authorList>
            <consortium name="Ensembl"/>
        </authorList>
    </citation>
    <scope>IDENTIFICATION</scope>
</reference>
<evidence type="ECO:0000313" key="7">
    <source>
        <dbReference type="Proteomes" id="UP000694382"/>
    </source>
</evidence>
<dbReference type="GO" id="GO:0005911">
    <property type="term" value="C:cell-cell junction"/>
    <property type="evidence" value="ECO:0007669"/>
    <property type="project" value="TreeGrafter"/>
</dbReference>
<dbReference type="InterPro" id="IPR051275">
    <property type="entry name" value="Cell_adhesion_signaling"/>
</dbReference>
<evidence type="ECO:0000256" key="4">
    <source>
        <dbReference type="ARBA" id="ARBA00023180"/>
    </source>
</evidence>
<keyword evidence="4" id="KW-0325">Glycoprotein</keyword>
<dbReference type="InterPro" id="IPR007110">
    <property type="entry name" value="Ig-like_dom"/>
</dbReference>
<evidence type="ECO:0000313" key="6">
    <source>
        <dbReference type="Ensembl" id="ENSCPVP00000027054.1"/>
    </source>
</evidence>
<sequence length="478" mass="52017">MPPARLVLALCFWRLVPRREAADEVVFGQVGGSILLLCRNVSKEATEVVWFQGDPQSFPPLFSSRVSFPPDVRFSLVDNSSLSISELRVQDEGNYTCREVLNKTDHEHRVQLLVASKSSSQLGFLPSNLSCICSQAPKCVSKWSVPDLACGGETAALRSSLVSDHVLSLLIDPPQAAPKCWAESSSSGLMLQLFCSWPGGYPHPTLHWREEGQDLENSSWVISSTSSSDTHVETLNSSHLAHQKVFTCVGSHVVKQEQPACTVEIKLPSLESEPPQTCFVGDNVTLTCRVTESTPAARLSWLRDISQPEEEIQPGGRFLISQEGNVSRLTIQNCSQATDGGCYVCKAQNPVGLRELFVCLTVKQPVNIVGVVGAVVVLFLLTVLTITGLVLYYNPLLCLRGRGWFLLPGALSLTCLSLPVCWSQSGLPVPCLGRSPPPLCLCMGLPVTIWGRHRIGRGCPVNKTSGTPRGVVITYLLN</sequence>
<dbReference type="PANTHER" id="PTHR11640:SF157">
    <property type="entry name" value="V-SET AND IMMUNOGLOBULIN DOMAIN-CONTAINING PROTEIN 10"/>
    <property type="match status" value="1"/>
</dbReference>
<dbReference type="Ensembl" id="ENSCPVT00000026249.1">
    <property type="protein sequence ID" value="ENSCPVP00000027054.1"/>
    <property type="gene ID" value="ENSCPVG00000009900.2"/>
</dbReference>
<dbReference type="SUPFAM" id="SSF48726">
    <property type="entry name" value="Immunoglobulin"/>
    <property type="match status" value="3"/>
</dbReference>
<dbReference type="InterPro" id="IPR036179">
    <property type="entry name" value="Ig-like_dom_sf"/>
</dbReference>
<evidence type="ECO:0000256" key="5">
    <source>
        <dbReference type="ARBA" id="ARBA00023319"/>
    </source>
</evidence>
<dbReference type="InterPro" id="IPR003599">
    <property type="entry name" value="Ig_sub"/>
</dbReference>
<accession>A0A8U8BKB3</accession>
<protein>
    <submittedName>
        <fullName evidence="6">V-set and immunoglobulin domain containing 10</fullName>
    </submittedName>
</protein>
<dbReference type="AlphaFoldDB" id="A0A8U8BKB3"/>
<evidence type="ECO:0000256" key="1">
    <source>
        <dbReference type="ARBA" id="ARBA00004479"/>
    </source>
</evidence>
<dbReference type="PROSITE" id="PS50835">
    <property type="entry name" value="IG_LIKE"/>
    <property type="match status" value="3"/>
</dbReference>
<dbReference type="Proteomes" id="UP000694382">
    <property type="component" value="Chromosome 15"/>
</dbReference>
<keyword evidence="5" id="KW-0393">Immunoglobulin domain</keyword>
<organism evidence="6 7">
    <name type="scientific">Geospiza parvula</name>
    <name type="common">Small tree-finch</name>
    <name type="synonym">Camarhynchus parvulus</name>
    <dbReference type="NCBI Taxonomy" id="87175"/>
    <lineage>
        <taxon>Eukaryota</taxon>
        <taxon>Metazoa</taxon>
        <taxon>Chordata</taxon>
        <taxon>Craniata</taxon>
        <taxon>Vertebrata</taxon>
        <taxon>Euteleostomi</taxon>
        <taxon>Archelosauria</taxon>
        <taxon>Archosauria</taxon>
        <taxon>Dinosauria</taxon>
        <taxon>Saurischia</taxon>
        <taxon>Theropoda</taxon>
        <taxon>Coelurosauria</taxon>
        <taxon>Aves</taxon>
        <taxon>Neognathae</taxon>
        <taxon>Neoaves</taxon>
        <taxon>Telluraves</taxon>
        <taxon>Australaves</taxon>
        <taxon>Passeriformes</taxon>
        <taxon>Thraupidae</taxon>
        <taxon>Camarhynchus</taxon>
    </lineage>
</organism>
<dbReference type="InterPro" id="IPR003598">
    <property type="entry name" value="Ig_sub2"/>
</dbReference>
<keyword evidence="3" id="KW-1015">Disulfide bond</keyword>
<dbReference type="InterPro" id="IPR013783">
    <property type="entry name" value="Ig-like_fold"/>
</dbReference>
<reference evidence="6" key="2">
    <citation type="submission" date="2025-08" db="UniProtKB">
        <authorList>
            <consortium name="Ensembl"/>
        </authorList>
    </citation>
    <scope>IDENTIFICATION</scope>
</reference>
<dbReference type="Gene3D" id="2.60.40.10">
    <property type="entry name" value="Immunoglobulins"/>
    <property type="match status" value="3"/>
</dbReference>